<keyword evidence="15" id="KW-0472">Membrane</keyword>
<keyword evidence="4" id="KW-1003">Cell membrane</keyword>
<dbReference type="InterPro" id="IPR013655">
    <property type="entry name" value="PAS_fold_3"/>
</dbReference>
<evidence type="ECO:0000313" key="21">
    <source>
        <dbReference type="EMBL" id="GJD80529.1"/>
    </source>
</evidence>
<comment type="caution">
    <text evidence="21">The sequence shown here is derived from an EMBL/GenBank/DDBJ whole genome shotgun (WGS) entry which is preliminary data.</text>
</comment>
<evidence type="ECO:0000259" key="19">
    <source>
        <dbReference type="PROSITE" id="PS50110"/>
    </source>
</evidence>
<evidence type="ECO:0000256" key="6">
    <source>
        <dbReference type="ARBA" id="ARBA00022553"/>
    </source>
</evidence>
<evidence type="ECO:0000256" key="4">
    <source>
        <dbReference type="ARBA" id="ARBA00022475"/>
    </source>
</evidence>
<evidence type="ECO:0000313" key="22">
    <source>
        <dbReference type="Proteomes" id="UP001055108"/>
    </source>
</evidence>
<dbReference type="InterPro" id="IPR029016">
    <property type="entry name" value="GAF-like_dom_sf"/>
</dbReference>
<dbReference type="RefSeq" id="WP_238304383.1">
    <property type="nucleotide sequence ID" value="NZ_BPQM01000100.1"/>
</dbReference>
<proteinExistence type="predicted"/>
<dbReference type="InterPro" id="IPR001610">
    <property type="entry name" value="PAC"/>
</dbReference>
<evidence type="ECO:0000256" key="13">
    <source>
        <dbReference type="ARBA" id="ARBA00022989"/>
    </source>
</evidence>
<dbReference type="EC" id="2.7.13.3" evidence="3"/>
<evidence type="ECO:0000256" key="15">
    <source>
        <dbReference type="ARBA" id="ARBA00023136"/>
    </source>
</evidence>
<dbReference type="PANTHER" id="PTHR45339">
    <property type="entry name" value="HYBRID SIGNAL TRANSDUCTION HISTIDINE KINASE J"/>
    <property type="match status" value="1"/>
</dbReference>
<keyword evidence="14" id="KW-0902">Two-component regulatory system</keyword>
<dbReference type="Proteomes" id="UP001055108">
    <property type="component" value="Unassembled WGS sequence"/>
</dbReference>
<feature type="domain" description="Response regulatory" evidence="19">
    <location>
        <begin position="698"/>
        <end position="815"/>
    </location>
</feature>
<dbReference type="FunFam" id="2.10.70.100:FF:000001">
    <property type="entry name" value="Sensory transduction histidine kinase"/>
    <property type="match status" value="1"/>
</dbReference>
<feature type="coiled-coil region" evidence="17">
    <location>
        <begin position="419"/>
        <end position="446"/>
    </location>
</feature>
<dbReference type="Gene3D" id="1.20.120.160">
    <property type="entry name" value="HPT domain"/>
    <property type="match status" value="1"/>
</dbReference>
<dbReference type="InterPro" id="IPR036097">
    <property type="entry name" value="HisK_dim/P_sf"/>
</dbReference>
<dbReference type="Gene3D" id="2.10.70.100">
    <property type="match status" value="1"/>
</dbReference>
<dbReference type="InterPro" id="IPR000700">
    <property type="entry name" value="PAS-assoc_C"/>
</dbReference>
<dbReference type="InterPro" id="IPR003594">
    <property type="entry name" value="HATPase_dom"/>
</dbReference>
<organism evidence="21 22">
    <name type="scientific">Methylobacterium gregans</name>
    <dbReference type="NCBI Taxonomy" id="374424"/>
    <lineage>
        <taxon>Bacteria</taxon>
        <taxon>Pseudomonadati</taxon>
        <taxon>Pseudomonadota</taxon>
        <taxon>Alphaproteobacteria</taxon>
        <taxon>Hyphomicrobiales</taxon>
        <taxon>Methylobacteriaceae</taxon>
        <taxon>Methylobacterium</taxon>
    </lineage>
</organism>
<keyword evidence="13" id="KW-1133">Transmembrane helix</keyword>
<dbReference type="Gene3D" id="3.30.565.10">
    <property type="entry name" value="Histidine kinase-like ATPase, C-terminal domain"/>
    <property type="match status" value="1"/>
</dbReference>
<keyword evidence="11 21" id="KW-0418">Kinase</keyword>
<dbReference type="CDD" id="cd16922">
    <property type="entry name" value="HATPase_EvgS-ArcB-TorS-like"/>
    <property type="match status" value="1"/>
</dbReference>
<dbReference type="SMART" id="SM00065">
    <property type="entry name" value="GAF"/>
    <property type="match status" value="1"/>
</dbReference>
<evidence type="ECO:0000256" key="9">
    <source>
        <dbReference type="ARBA" id="ARBA00022737"/>
    </source>
</evidence>
<name>A0AA37HS11_9HYPH</name>
<dbReference type="SMART" id="SM00448">
    <property type="entry name" value="REC"/>
    <property type="match status" value="1"/>
</dbReference>
<dbReference type="NCBIfam" id="TIGR00229">
    <property type="entry name" value="sensory_box"/>
    <property type="match status" value="2"/>
</dbReference>
<keyword evidence="10" id="KW-0547">Nucleotide-binding</keyword>
<dbReference type="SMART" id="SM00086">
    <property type="entry name" value="PAC"/>
    <property type="match status" value="2"/>
</dbReference>
<keyword evidence="8" id="KW-0812">Transmembrane</keyword>
<keyword evidence="22" id="KW-1185">Reference proteome</keyword>
<evidence type="ECO:0000256" key="10">
    <source>
        <dbReference type="ARBA" id="ARBA00022741"/>
    </source>
</evidence>
<dbReference type="Pfam" id="PF08447">
    <property type="entry name" value="PAS_3"/>
    <property type="match status" value="2"/>
</dbReference>
<dbReference type="CDD" id="cd00082">
    <property type="entry name" value="HisKA"/>
    <property type="match status" value="1"/>
</dbReference>
<dbReference type="InterPro" id="IPR036641">
    <property type="entry name" value="HPT_dom_sf"/>
</dbReference>
<dbReference type="Gene3D" id="1.10.287.130">
    <property type="match status" value="1"/>
</dbReference>
<evidence type="ECO:0000256" key="12">
    <source>
        <dbReference type="ARBA" id="ARBA00022840"/>
    </source>
</evidence>
<dbReference type="InterPro" id="IPR011006">
    <property type="entry name" value="CheY-like_superfamily"/>
</dbReference>
<dbReference type="Pfam" id="PF02518">
    <property type="entry name" value="HATPase_c"/>
    <property type="match status" value="1"/>
</dbReference>
<evidence type="ECO:0000256" key="16">
    <source>
        <dbReference type="PROSITE-ProRule" id="PRU00169"/>
    </source>
</evidence>
<reference evidence="21" key="1">
    <citation type="journal article" date="2016" name="Front. Microbiol.">
        <title>Genome Sequence of the Piezophilic, Mesophilic Sulfate-Reducing Bacterium Desulfovibrio indicus J2T.</title>
        <authorList>
            <person name="Cao J."/>
            <person name="Maignien L."/>
            <person name="Shao Z."/>
            <person name="Alain K."/>
            <person name="Jebbar M."/>
        </authorList>
    </citation>
    <scope>NUCLEOTIDE SEQUENCE</scope>
    <source>
        <strain evidence="21">NBRC 103626</strain>
    </source>
</reference>
<dbReference type="InterPro" id="IPR001789">
    <property type="entry name" value="Sig_transdc_resp-reg_receiver"/>
</dbReference>
<dbReference type="InterPro" id="IPR035965">
    <property type="entry name" value="PAS-like_dom_sf"/>
</dbReference>
<dbReference type="FunFam" id="3.30.565.10:FF:000010">
    <property type="entry name" value="Sensor histidine kinase RcsC"/>
    <property type="match status" value="1"/>
</dbReference>
<dbReference type="InterPro" id="IPR003018">
    <property type="entry name" value="GAF"/>
</dbReference>
<dbReference type="InterPro" id="IPR004358">
    <property type="entry name" value="Sig_transdc_His_kin-like_C"/>
</dbReference>
<dbReference type="EMBL" id="BPQM01000100">
    <property type="protein sequence ID" value="GJD80529.1"/>
    <property type="molecule type" value="Genomic_DNA"/>
</dbReference>
<evidence type="ECO:0000256" key="11">
    <source>
        <dbReference type="ARBA" id="ARBA00022777"/>
    </source>
</evidence>
<keyword evidence="6 16" id="KW-0597">Phosphoprotein</keyword>
<dbReference type="InterPro" id="IPR003661">
    <property type="entry name" value="HisK_dim/P_dom"/>
</dbReference>
<dbReference type="PRINTS" id="PR00344">
    <property type="entry name" value="BCTRLSENSOR"/>
</dbReference>
<evidence type="ECO:0000256" key="17">
    <source>
        <dbReference type="SAM" id="Coils"/>
    </source>
</evidence>
<comment type="subcellular location">
    <subcellularLocation>
        <location evidence="2">Cell inner membrane</location>
        <topology evidence="2">Multi-pass membrane protein</topology>
    </subcellularLocation>
</comment>
<dbReference type="InterPro" id="IPR000014">
    <property type="entry name" value="PAS"/>
</dbReference>
<keyword evidence="17" id="KW-0175">Coiled coil</keyword>
<evidence type="ECO:0000256" key="14">
    <source>
        <dbReference type="ARBA" id="ARBA00023012"/>
    </source>
</evidence>
<evidence type="ECO:0000256" key="7">
    <source>
        <dbReference type="ARBA" id="ARBA00022679"/>
    </source>
</evidence>
<dbReference type="CDD" id="cd00130">
    <property type="entry name" value="PAS"/>
    <property type="match status" value="1"/>
</dbReference>
<dbReference type="PROSITE" id="PS50109">
    <property type="entry name" value="HIS_KIN"/>
    <property type="match status" value="1"/>
</dbReference>
<dbReference type="Pfam" id="PF00072">
    <property type="entry name" value="Response_reg"/>
    <property type="match status" value="1"/>
</dbReference>
<comment type="catalytic activity">
    <reaction evidence="1">
        <text>ATP + protein L-histidine = ADP + protein N-phospho-L-histidine.</text>
        <dbReference type="EC" id="2.7.13.3"/>
    </reaction>
</comment>
<feature type="domain" description="PAC" evidence="20">
    <location>
        <begin position="376"/>
        <end position="428"/>
    </location>
</feature>
<dbReference type="PROSITE" id="PS50110">
    <property type="entry name" value="RESPONSE_REGULATORY"/>
    <property type="match status" value="1"/>
</dbReference>
<dbReference type="PROSITE" id="PS50113">
    <property type="entry name" value="PAC"/>
    <property type="match status" value="2"/>
</dbReference>
<dbReference type="GO" id="GO:0005524">
    <property type="term" value="F:ATP binding"/>
    <property type="evidence" value="ECO:0007669"/>
    <property type="project" value="UniProtKB-KW"/>
</dbReference>
<evidence type="ECO:0000256" key="5">
    <source>
        <dbReference type="ARBA" id="ARBA00022519"/>
    </source>
</evidence>
<reference evidence="21" key="2">
    <citation type="submission" date="2021-08" db="EMBL/GenBank/DDBJ databases">
        <authorList>
            <person name="Tani A."/>
            <person name="Ola A."/>
            <person name="Ogura Y."/>
            <person name="Katsura K."/>
            <person name="Hayashi T."/>
        </authorList>
    </citation>
    <scope>NUCLEOTIDE SEQUENCE</scope>
    <source>
        <strain evidence="21">NBRC 103626</strain>
    </source>
</reference>
<dbReference type="Pfam" id="PF01590">
    <property type="entry name" value="GAF"/>
    <property type="match status" value="1"/>
</dbReference>
<dbReference type="SUPFAM" id="SSF52172">
    <property type="entry name" value="CheY-like"/>
    <property type="match status" value="1"/>
</dbReference>
<dbReference type="SUPFAM" id="SSF47226">
    <property type="entry name" value="Histidine-containing phosphotransfer domain, HPT domain"/>
    <property type="match status" value="1"/>
</dbReference>
<keyword evidence="5" id="KW-0997">Cell inner membrane</keyword>
<evidence type="ECO:0000256" key="8">
    <source>
        <dbReference type="ARBA" id="ARBA00022692"/>
    </source>
</evidence>
<evidence type="ECO:0000259" key="20">
    <source>
        <dbReference type="PROSITE" id="PS50113"/>
    </source>
</evidence>
<dbReference type="SUPFAM" id="SSF47384">
    <property type="entry name" value="Homodimeric domain of signal transducing histidine kinase"/>
    <property type="match status" value="1"/>
</dbReference>
<evidence type="ECO:0000256" key="3">
    <source>
        <dbReference type="ARBA" id="ARBA00012438"/>
    </source>
</evidence>
<evidence type="ECO:0000256" key="1">
    <source>
        <dbReference type="ARBA" id="ARBA00000085"/>
    </source>
</evidence>
<accession>A0AA37HS11</accession>
<gene>
    <name evidence="21" type="primary">rcsC_24</name>
    <name evidence="21" type="ORF">NBEOAGPD_3770</name>
</gene>
<dbReference type="GO" id="GO:0000155">
    <property type="term" value="F:phosphorelay sensor kinase activity"/>
    <property type="evidence" value="ECO:0007669"/>
    <property type="project" value="InterPro"/>
</dbReference>
<dbReference type="SUPFAM" id="SSF55781">
    <property type="entry name" value="GAF domain-like"/>
    <property type="match status" value="1"/>
</dbReference>
<dbReference type="SUPFAM" id="SSF55874">
    <property type="entry name" value="ATPase domain of HSP90 chaperone/DNA topoisomerase II/histidine kinase"/>
    <property type="match status" value="1"/>
</dbReference>
<dbReference type="Gene3D" id="3.40.50.2300">
    <property type="match status" value="1"/>
</dbReference>
<dbReference type="SMART" id="SM00388">
    <property type="entry name" value="HisKA"/>
    <property type="match status" value="1"/>
</dbReference>
<feature type="domain" description="Histidine kinase" evidence="18">
    <location>
        <begin position="453"/>
        <end position="676"/>
    </location>
</feature>
<dbReference type="SMART" id="SM00387">
    <property type="entry name" value="HATPase_c"/>
    <property type="match status" value="1"/>
</dbReference>
<feature type="modified residue" description="4-aspartylphosphate" evidence="16">
    <location>
        <position position="747"/>
    </location>
</feature>
<dbReference type="Gene3D" id="3.30.450.40">
    <property type="match status" value="1"/>
</dbReference>
<feature type="domain" description="PAC" evidence="20">
    <location>
        <begin position="248"/>
        <end position="299"/>
    </location>
</feature>
<evidence type="ECO:0000256" key="2">
    <source>
        <dbReference type="ARBA" id="ARBA00004429"/>
    </source>
</evidence>
<keyword evidence="12" id="KW-0067">ATP-binding</keyword>
<dbReference type="SUPFAM" id="SSF55785">
    <property type="entry name" value="PYP-like sensor domain (PAS domain)"/>
    <property type="match status" value="2"/>
</dbReference>
<protein>
    <recommendedName>
        <fullName evidence="3">histidine kinase</fullName>
        <ecNumber evidence="3">2.7.13.3</ecNumber>
    </recommendedName>
</protein>
<dbReference type="InterPro" id="IPR036890">
    <property type="entry name" value="HATPase_C_sf"/>
</dbReference>
<dbReference type="PANTHER" id="PTHR45339:SF1">
    <property type="entry name" value="HYBRID SIGNAL TRANSDUCTION HISTIDINE KINASE J"/>
    <property type="match status" value="1"/>
</dbReference>
<sequence>MTVPVAADEARRLAALEALGDLGGEAASHLAAICRTAASLFDVSIAVVPLVERTELRPAAACGTDTSPMPREGAFCAHTIQSDDPLVVEDTLLDPRFVSSPLVVGPAAIRFYAGAPLIVAPGLRVGTLCVLDTQPRSFSEAQRRQLQDLAGIVVGQLRLHEANIRQQQEIAAREASEARYRALADALPQLIWIFSIDTGENAYVNQQFERYYGPIGPSRAARLAGNHPDDAERMDRAWRTAMRTRSPYQIEGRLRRHDGIYRWHRLVMIPIRQRGEMVAMLGTALDIDDIISARRKLAETGKLLQLAQDSAGAGTWDLDLASARITWSAESAKLHGIDAPKGYALSTEEWLAMVERADGEAALAAAAAAAEQHTSFSIEFRVPAPDGSLRWIHGTGRALYDAEGRPQRVIGLNTDITARKAAEDALVRAKAAAEAAQREAERASAAKSDFLATMSHEIRTPLNGVLGYADLLVDELEPGTVARLHAERIRGAGSSLLTVVNDVLDFSKIEAGQVELAAEPFGLDAVTDQAVAIMRAGAELKGLRLIVETEPGLPERVVGDADRLRQVLLNLLNNAVKFTAAGSVTLSVSRVPGPADEAAQLRFAVRDTGIGIPAEKHGHLFKRFSQMDGTIQREYGGTGLGLAISKQLVELMGGAIGLESAVGAGSTFWFSLPLAVAEPADAPVSAAEGEVRPARGRRLLLVEDVALNRELALAVLHDAGHRVDAASSGPEAIAAVQAERYDLVLMDVQMPGMDGLAATRAIRALPHPCASVPIIAMTASVLPQQVAAFREAGMNDHIGKPFKRAALYAMIDRWTPQELPVPAVTGTLDLSTYREVAAVVGPARMRQLLATLAKELGERFGAEGVLPEREQLAHDAHAMISASGVLGFTEFAMLCREVELACEERRSYAAILGRLHVMRRAVMDEIALLRAA</sequence>
<dbReference type="CDD" id="cd17546">
    <property type="entry name" value="REC_hyHK_CKI1_RcsC-like"/>
    <property type="match status" value="1"/>
</dbReference>
<dbReference type="GO" id="GO:0005886">
    <property type="term" value="C:plasma membrane"/>
    <property type="evidence" value="ECO:0007669"/>
    <property type="project" value="UniProtKB-SubCell"/>
</dbReference>
<evidence type="ECO:0000259" key="18">
    <source>
        <dbReference type="PROSITE" id="PS50109"/>
    </source>
</evidence>
<dbReference type="Gene3D" id="3.30.450.20">
    <property type="entry name" value="PAS domain"/>
    <property type="match status" value="2"/>
</dbReference>
<dbReference type="Pfam" id="PF00512">
    <property type="entry name" value="HisKA"/>
    <property type="match status" value="1"/>
</dbReference>
<keyword evidence="7" id="KW-0808">Transferase</keyword>
<dbReference type="InterPro" id="IPR005467">
    <property type="entry name" value="His_kinase_dom"/>
</dbReference>
<keyword evidence="9" id="KW-0677">Repeat</keyword>
<dbReference type="AlphaFoldDB" id="A0AA37HS11"/>